<evidence type="ECO:0000313" key="10">
    <source>
        <dbReference type="EMBL" id="CAB1415847.1"/>
    </source>
</evidence>
<protein>
    <recommendedName>
        <fullName evidence="9">VWFA domain-containing protein</fullName>
    </recommendedName>
</protein>
<dbReference type="Gene3D" id="3.40.50.410">
    <property type="entry name" value="von Willebrand factor, type A domain"/>
    <property type="match status" value="6"/>
</dbReference>
<dbReference type="PANTHER" id="PTHR24020:SF13">
    <property type="entry name" value="COLLAGEN ALPHA-3(VI) CHAIN"/>
    <property type="match status" value="1"/>
</dbReference>
<dbReference type="GO" id="GO:0005581">
    <property type="term" value="C:collagen trimer"/>
    <property type="evidence" value="ECO:0007669"/>
    <property type="project" value="UniProtKB-KW"/>
</dbReference>
<feature type="domain" description="VWFA" evidence="9">
    <location>
        <begin position="1091"/>
        <end position="1263"/>
    </location>
</feature>
<evidence type="ECO:0000256" key="2">
    <source>
        <dbReference type="ARBA" id="ARBA00022525"/>
    </source>
</evidence>
<proteinExistence type="predicted"/>
<name>A0A9N7Y7S9_PLEPL</name>
<feature type="domain" description="VWFA" evidence="9">
    <location>
        <begin position="98"/>
        <end position="248"/>
    </location>
</feature>
<feature type="domain" description="VWFA" evidence="9">
    <location>
        <begin position="482"/>
        <end position="655"/>
    </location>
</feature>
<evidence type="ECO:0000313" key="11">
    <source>
        <dbReference type="Proteomes" id="UP001153269"/>
    </source>
</evidence>
<feature type="domain" description="VWFA" evidence="9">
    <location>
        <begin position="689"/>
        <end position="866"/>
    </location>
</feature>
<keyword evidence="8" id="KW-0325">Glycoprotein</keyword>
<keyword evidence="7" id="KW-0176">Collagen</keyword>
<evidence type="ECO:0000256" key="4">
    <source>
        <dbReference type="ARBA" id="ARBA00022729"/>
    </source>
</evidence>
<evidence type="ECO:0000256" key="3">
    <source>
        <dbReference type="ARBA" id="ARBA00022530"/>
    </source>
</evidence>
<dbReference type="SMART" id="SM00327">
    <property type="entry name" value="VWA"/>
    <property type="match status" value="6"/>
</dbReference>
<comment type="subcellular location">
    <subcellularLocation>
        <location evidence="1">Secreted</location>
        <location evidence="1">Extracellular space</location>
        <location evidence="1">Extracellular matrix</location>
    </subcellularLocation>
</comment>
<keyword evidence="3" id="KW-0272">Extracellular matrix</keyword>
<evidence type="ECO:0000259" key="9">
    <source>
        <dbReference type="PROSITE" id="PS50234"/>
    </source>
</evidence>
<keyword evidence="5" id="KW-0677">Repeat</keyword>
<accession>A0A9N7Y7S9</accession>
<evidence type="ECO:0000256" key="8">
    <source>
        <dbReference type="ARBA" id="ARBA00023180"/>
    </source>
</evidence>
<comment type="caution">
    <text evidence="10">The sequence shown here is derived from an EMBL/GenBank/DDBJ whole genome shotgun (WGS) entry which is preliminary data.</text>
</comment>
<dbReference type="SUPFAM" id="SSF53300">
    <property type="entry name" value="vWA-like"/>
    <property type="match status" value="6"/>
</dbReference>
<evidence type="ECO:0000256" key="7">
    <source>
        <dbReference type="ARBA" id="ARBA00023119"/>
    </source>
</evidence>
<dbReference type="PROSITE" id="PS50234">
    <property type="entry name" value="VWFA"/>
    <property type="match status" value="6"/>
</dbReference>
<reference evidence="10" key="1">
    <citation type="submission" date="2020-03" db="EMBL/GenBank/DDBJ databases">
        <authorList>
            <person name="Weist P."/>
        </authorList>
    </citation>
    <scope>NUCLEOTIDE SEQUENCE</scope>
</reference>
<dbReference type="GO" id="GO:0007155">
    <property type="term" value="P:cell adhesion"/>
    <property type="evidence" value="ECO:0007669"/>
    <property type="project" value="UniProtKB-KW"/>
</dbReference>
<dbReference type="GO" id="GO:0005615">
    <property type="term" value="C:extracellular space"/>
    <property type="evidence" value="ECO:0007669"/>
    <property type="project" value="TreeGrafter"/>
</dbReference>
<keyword evidence="11" id="KW-1185">Reference proteome</keyword>
<keyword evidence="2" id="KW-0964">Secreted</keyword>
<evidence type="ECO:0000256" key="1">
    <source>
        <dbReference type="ARBA" id="ARBA00004498"/>
    </source>
</evidence>
<dbReference type="Pfam" id="PF00092">
    <property type="entry name" value="VWA"/>
    <property type="match status" value="6"/>
</dbReference>
<feature type="non-terminal residue" evidence="10">
    <location>
        <position position="1325"/>
    </location>
</feature>
<gene>
    <name evidence="10" type="ORF">PLEPLA_LOCUS3565</name>
</gene>
<feature type="domain" description="VWFA" evidence="9">
    <location>
        <begin position="893"/>
        <end position="1065"/>
    </location>
</feature>
<sequence length="1325" mass="144298">MHHCVAPGFRATVPREVLEKPARGIYQEDNDHKSSLQAFYISDFSFFSKNKYSGAQLLQLRAWPLLSSEDEAAPVVTALCASGRPVRRIPPKTRCSGSLIQSLHQVGEDRFKFALVQYNTRPETEFQLDRYPTTQGVLAHIKHMSYRGGGTRTGLGLEFLIRTHLTMASGSRAAEGVAQVVVVLSDGRSQDDVLEPAQVLRMAGVEVFAVGVQDAVESELREMASRPHDTHVFSVDSFLSLRDITQDLVVGLCGAVAQSWGAPVANEAPVAGGGTAQDSADLIILIDGSQNVGAANFPFVRDLVLRIIERLDVGIDTVRVALALYNSNPEIKFYLNSYESKSSVLEAVKGLAYSGGDESNLGAALEEVAESLLGESAGGRADEGVPQMLVVISAGSSTDDTGAGDRALKRAGVITFGVTIGDTATADLEVVATDKSFVLLAPDFRAVANMGDQLLPYINGVVQRTIIVHTEFTEVLVVGKRDIIFLIDSTMGATLINSVREFIKRFIDRMPIGPDDVQVGVAMFSNNPRLEIDLNSHGSRDALIAGLGAIKPRPGQSVNIGAALDFVRTRMIVPEKGSRIQQGIPQLLLLLTSKKSSDSVETPARELQKMGVLTLAAGSKAADEQELKQIAFTESIVFMLRDFRGLLRPPIPDPIIGALSTLAGVVVTEVPTEPVVEITTVQTQRVIRDIVFLVDGSNYIGNNNWPYVRDFMINVVNQLDVRPERVRIGLVQFARDPRIEFYLNSYENREDVVNKISQLRLTGGSVLNTGAAMNHALAKMFSASAGSRRKQGVQQVLVLITGGPSQDEVKSVADKAALERVLTFTVSSGQADETLLRSVAFVPDLAYHDSSFSTLPAMAEVIMPKLITVVGDTDVTYIEETEEPVTVQGMERDVAFLIDGTDNVRADFAYVRDFIIKVIEPLDIAQDRVRISVVQHSERPTASFFLNTYQNKEEVIRAVNSLAPVGGRSLNTGAALRFMKDTVMSEANGSRAKQNVPQFLIVLTGGRSRDNVKEPAGQLKTEGVVPFGVGVKDADPRQIQDISHNPSFAFNVKEFSQLSTVPQKLNNYVSLPREQLTVVLQQEQSDAVKRDFVFLLDGSDNTQDGFPDIKLFIKSIVESISVSEGQDRVSVVQFADNPKVSFYLNSHKTKTDILNAIENLRHRGGRRLNIGEALQFVRHSVFTSSRGSRRLEGVPQMLILLSSKPSTDNVRGPAFALKEHEIVSVGVGVGDASLSELETIAFKPGFTYKVTGFSKLPSIQSQLVATLNINKGTQETETGISDLVGSEKRDIVFLLDGSDGSRNGLPAFREFIRRTAEELDIDGDK</sequence>
<keyword evidence="6" id="KW-0130">Cell adhesion</keyword>
<dbReference type="InterPro" id="IPR002035">
    <property type="entry name" value="VWF_A"/>
</dbReference>
<dbReference type="Proteomes" id="UP001153269">
    <property type="component" value="Unassembled WGS sequence"/>
</dbReference>
<dbReference type="InterPro" id="IPR050525">
    <property type="entry name" value="ECM_Assembly_Org"/>
</dbReference>
<keyword evidence="4" id="KW-0732">Signal</keyword>
<dbReference type="FunFam" id="3.40.50.410:FF:000003">
    <property type="entry name" value="Collagen type VI alpha 3 chain"/>
    <property type="match status" value="5"/>
</dbReference>
<organism evidence="10 11">
    <name type="scientific">Pleuronectes platessa</name>
    <name type="common">European plaice</name>
    <dbReference type="NCBI Taxonomy" id="8262"/>
    <lineage>
        <taxon>Eukaryota</taxon>
        <taxon>Metazoa</taxon>
        <taxon>Chordata</taxon>
        <taxon>Craniata</taxon>
        <taxon>Vertebrata</taxon>
        <taxon>Euteleostomi</taxon>
        <taxon>Actinopterygii</taxon>
        <taxon>Neopterygii</taxon>
        <taxon>Teleostei</taxon>
        <taxon>Neoteleostei</taxon>
        <taxon>Acanthomorphata</taxon>
        <taxon>Carangaria</taxon>
        <taxon>Pleuronectiformes</taxon>
        <taxon>Pleuronectoidei</taxon>
        <taxon>Pleuronectidae</taxon>
        <taxon>Pleuronectes</taxon>
    </lineage>
</organism>
<dbReference type="FunFam" id="3.40.50.410:FF:000004">
    <property type="entry name" value="collagen alpha-6(VI) chain"/>
    <property type="match status" value="1"/>
</dbReference>
<evidence type="ECO:0000256" key="6">
    <source>
        <dbReference type="ARBA" id="ARBA00022889"/>
    </source>
</evidence>
<dbReference type="PANTHER" id="PTHR24020">
    <property type="entry name" value="COLLAGEN ALPHA"/>
    <property type="match status" value="1"/>
</dbReference>
<dbReference type="InterPro" id="IPR036465">
    <property type="entry name" value="vWFA_dom_sf"/>
</dbReference>
<dbReference type="EMBL" id="CADEAL010000177">
    <property type="protein sequence ID" value="CAB1415847.1"/>
    <property type="molecule type" value="Genomic_DNA"/>
</dbReference>
<evidence type="ECO:0000256" key="5">
    <source>
        <dbReference type="ARBA" id="ARBA00022737"/>
    </source>
</evidence>
<dbReference type="PRINTS" id="PR00453">
    <property type="entry name" value="VWFADOMAIN"/>
</dbReference>
<feature type="domain" description="VWFA" evidence="9">
    <location>
        <begin position="281"/>
        <end position="454"/>
    </location>
</feature>